<evidence type="ECO:0000313" key="3">
    <source>
        <dbReference type="EMBL" id="TYR30962.1"/>
    </source>
</evidence>
<dbReference type="InterPro" id="IPR006016">
    <property type="entry name" value="UspA"/>
</dbReference>
<organism evidence="3 4">
    <name type="scientific">Neoaquamicrobium microcysteis</name>
    <dbReference type="NCBI Taxonomy" id="2682781"/>
    <lineage>
        <taxon>Bacteria</taxon>
        <taxon>Pseudomonadati</taxon>
        <taxon>Pseudomonadota</taxon>
        <taxon>Alphaproteobacteria</taxon>
        <taxon>Hyphomicrobiales</taxon>
        <taxon>Phyllobacteriaceae</taxon>
        <taxon>Neoaquamicrobium</taxon>
    </lineage>
</organism>
<comment type="caution">
    <text evidence="3">The sequence shown here is derived from an EMBL/GenBank/DDBJ whole genome shotgun (WGS) entry which is preliminary data.</text>
</comment>
<dbReference type="SUPFAM" id="SSF52402">
    <property type="entry name" value="Adenine nucleotide alpha hydrolases-like"/>
    <property type="match status" value="2"/>
</dbReference>
<dbReference type="Pfam" id="PF00582">
    <property type="entry name" value="Usp"/>
    <property type="match status" value="1"/>
</dbReference>
<protein>
    <submittedName>
        <fullName evidence="3">Universal stress protein</fullName>
    </submittedName>
</protein>
<dbReference type="PANTHER" id="PTHR46268">
    <property type="entry name" value="STRESS RESPONSE PROTEIN NHAX"/>
    <property type="match status" value="1"/>
</dbReference>
<dbReference type="Proteomes" id="UP000323258">
    <property type="component" value="Unassembled WGS sequence"/>
</dbReference>
<evidence type="ECO:0000313" key="4">
    <source>
        <dbReference type="Proteomes" id="UP000323258"/>
    </source>
</evidence>
<dbReference type="CDD" id="cd00293">
    <property type="entry name" value="USP-like"/>
    <property type="match status" value="1"/>
</dbReference>
<evidence type="ECO:0000256" key="1">
    <source>
        <dbReference type="ARBA" id="ARBA00008791"/>
    </source>
</evidence>
<accession>A0A5D4GSC3</accession>
<dbReference type="InterPro" id="IPR006015">
    <property type="entry name" value="Universal_stress_UspA"/>
</dbReference>
<dbReference type="Gene3D" id="3.40.50.12370">
    <property type="match status" value="1"/>
</dbReference>
<evidence type="ECO:0000259" key="2">
    <source>
        <dbReference type="Pfam" id="PF00582"/>
    </source>
</evidence>
<feature type="domain" description="UspA" evidence="2">
    <location>
        <begin position="165"/>
        <end position="278"/>
    </location>
</feature>
<dbReference type="EMBL" id="VSZS01000065">
    <property type="protein sequence ID" value="TYR30962.1"/>
    <property type="molecule type" value="Genomic_DNA"/>
</dbReference>
<dbReference type="RefSeq" id="WP_148915763.1">
    <property type="nucleotide sequence ID" value="NZ_VSZS01000065.1"/>
</dbReference>
<reference evidence="3 4" key="1">
    <citation type="submission" date="2019-08" db="EMBL/GenBank/DDBJ databases">
        <authorList>
            <person name="Seo Y.L."/>
        </authorList>
    </citation>
    <scope>NUCLEOTIDE SEQUENCE [LARGE SCALE GENOMIC DNA]</scope>
    <source>
        <strain evidence="3 4">MaA-C15</strain>
    </source>
</reference>
<gene>
    <name evidence="3" type="ORF">FY036_16095</name>
</gene>
<name>A0A5D4GSC3_9HYPH</name>
<keyword evidence="4" id="KW-1185">Reference proteome</keyword>
<dbReference type="AlphaFoldDB" id="A0A5D4GSC3"/>
<comment type="similarity">
    <text evidence="1">Belongs to the universal stress protein A family.</text>
</comment>
<reference evidence="3 4" key="2">
    <citation type="submission" date="2019-09" db="EMBL/GenBank/DDBJ databases">
        <title>Mesorhizobium sp. MaA-C15 isolated from Microcystis aeruginosa.</title>
        <authorList>
            <person name="Jeong S.E."/>
            <person name="Jin H.M."/>
            <person name="Jeon C.O."/>
        </authorList>
    </citation>
    <scope>NUCLEOTIDE SEQUENCE [LARGE SCALE GENOMIC DNA]</scope>
    <source>
        <strain evidence="3 4">MaA-C15</strain>
    </source>
</reference>
<dbReference type="PANTHER" id="PTHR46268:SF15">
    <property type="entry name" value="UNIVERSAL STRESS PROTEIN HP_0031"/>
    <property type="match status" value="1"/>
</dbReference>
<sequence length="279" mass="29791">MSYKTILAVLQSKADAGRVLDCALPLATRFSAHLIGVHAEAIPIPYVTPMGFPDTDFIAASAEMNQQRSAEIKALFDARAAREGVSYEWQAMENVSGDSAVSALVAARASDLIVVQQSDADGKSGSLANVETLLFESGRPVLFVPYAVSVQTSFRRVMVAWNGTQQAARATFDALPFIREAEQTEILSLDATDSYEQDGAVAGVDIAAALARHGAKVTFASEVTGDLGAGEAIENRIAETEADLLVMGAYSQSWLKEFFFGGATRTLLRSMPVATLMSR</sequence>
<proteinExistence type="inferred from homology"/>
<dbReference type="PRINTS" id="PR01438">
    <property type="entry name" value="UNVRSLSTRESS"/>
</dbReference>
<dbReference type="OrthoDB" id="9804721at2"/>